<evidence type="ECO:0000256" key="3">
    <source>
        <dbReference type="ARBA" id="ARBA00022448"/>
    </source>
</evidence>
<evidence type="ECO:0000259" key="14">
    <source>
        <dbReference type="Pfam" id="PF00006"/>
    </source>
</evidence>
<dbReference type="HAMAP" id="MF_01346">
    <property type="entry name" value="ATP_synth_alpha_bact"/>
    <property type="match status" value="1"/>
</dbReference>
<comment type="function">
    <text evidence="12">Produces ATP from ADP in the presence of a proton gradient across the membrane. The alpha chain is a regulatory subunit.</text>
</comment>
<evidence type="ECO:0000259" key="16">
    <source>
        <dbReference type="Pfam" id="PF02874"/>
    </source>
</evidence>
<evidence type="ECO:0000256" key="8">
    <source>
        <dbReference type="ARBA" id="ARBA00023065"/>
    </source>
</evidence>
<comment type="subcellular location">
    <subcellularLocation>
        <location evidence="12">Cell membrane</location>
        <topology evidence="12">Peripheral membrane protein</topology>
    </subcellularLocation>
    <subcellularLocation>
        <location evidence="1">Membrane</location>
        <topology evidence="1">Peripheral membrane protein</topology>
    </subcellularLocation>
</comment>
<evidence type="ECO:0000256" key="9">
    <source>
        <dbReference type="ARBA" id="ARBA00023136"/>
    </source>
</evidence>
<dbReference type="CDD" id="cd18116">
    <property type="entry name" value="ATP-synt_F1_alpha_N"/>
    <property type="match status" value="1"/>
</dbReference>
<protein>
    <recommendedName>
        <fullName evidence="12">ATP synthase subunit alpha</fullName>
        <ecNumber evidence="12">7.1.2.2</ecNumber>
    </recommendedName>
    <alternativeName>
        <fullName evidence="12">ATP synthase F1 sector subunit alpha</fullName>
    </alternativeName>
    <alternativeName>
        <fullName evidence="12">F-ATPase subunit alpha</fullName>
    </alternativeName>
</protein>
<evidence type="ECO:0000259" key="15">
    <source>
        <dbReference type="Pfam" id="PF00306"/>
    </source>
</evidence>
<keyword evidence="17" id="KW-0378">Hydrolase</keyword>
<evidence type="ECO:0000256" key="6">
    <source>
        <dbReference type="ARBA" id="ARBA00022840"/>
    </source>
</evidence>
<dbReference type="Gene3D" id="3.40.50.300">
    <property type="entry name" value="P-loop containing nucleotide triphosphate hydrolases"/>
    <property type="match status" value="1"/>
</dbReference>
<dbReference type="InterPro" id="IPR005294">
    <property type="entry name" value="ATP_synth_F1_asu"/>
</dbReference>
<feature type="domain" description="ATPase F1/V1/A1 complex alpha/beta subunit N-terminal" evidence="16">
    <location>
        <begin position="29"/>
        <end position="95"/>
    </location>
</feature>
<feature type="binding site" evidence="12">
    <location>
        <begin position="172"/>
        <end position="179"/>
    </location>
    <ligand>
        <name>ATP</name>
        <dbReference type="ChEBI" id="CHEBI:30616"/>
    </ligand>
</feature>
<dbReference type="GO" id="GO:0043531">
    <property type="term" value="F:ADP binding"/>
    <property type="evidence" value="ECO:0007669"/>
    <property type="project" value="TreeGrafter"/>
</dbReference>
<keyword evidence="5 12" id="KW-0547">Nucleotide-binding</keyword>
<keyword evidence="8 12" id="KW-0406">Ion transport</keyword>
<dbReference type="Pfam" id="PF00306">
    <property type="entry name" value="ATP-synt_ab_C"/>
    <property type="match status" value="1"/>
</dbReference>
<dbReference type="PANTHER" id="PTHR48082:SF2">
    <property type="entry name" value="ATP SYNTHASE SUBUNIT ALPHA, MITOCHONDRIAL"/>
    <property type="match status" value="1"/>
</dbReference>
<dbReference type="GO" id="GO:0005886">
    <property type="term" value="C:plasma membrane"/>
    <property type="evidence" value="ECO:0007669"/>
    <property type="project" value="UniProtKB-SubCell"/>
</dbReference>
<dbReference type="NCBIfam" id="TIGR00962">
    <property type="entry name" value="atpA"/>
    <property type="match status" value="1"/>
</dbReference>
<feature type="region of interest" description="Disordered" evidence="13">
    <location>
        <begin position="515"/>
        <end position="562"/>
    </location>
</feature>
<dbReference type="Pfam" id="PF02874">
    <property type="entry name" value="ATP-synt_ab_N"/>
    <property type="match status" value="1"/>
</dbReference>
<dbReference type="FunFam" id="1.20.150.20:FF:000001">
    <property type="entry name" value="ATP synthase subunit alpha"/>
    <property type="match status" value="1"/>
</dbReference>
<comment type="catalytic activity">
    <reaction evidence="12">
        <text>ATP + H2O + 4 H(+)(in) = ADP + phosphate + 5 H(+)(out)</text>
        <dbReference type="Rhea" id="RHEA:57720"/>
        <dbReference type="ChEBI" id="CHEBI:15377"/>
        <dbReference type="ChEBI" id="CHEBI:15378"/>
        <dbReference type="ChEBI" id="CHEBI:30616"/>
        <dbReference type="ChEBI" id="CHEBI:43474"/>
        <dbReference type="ChEBI" id="CHEBI:456216"/>
        <dbReference type="EC" id="7.1.2.2"/>
    </reaction>
</comment>
<dbReference type="InterPro" id="IPR000194">
    <property type="entry name" value="ATPase_F1/V1/A1_a/bsu_nucl-bd"/>
</dbReference>
<dbReference type="GO" id="GO:0016787">
    <property type="term" value="F:hydrolase activity"/>
    <property type="evidence" value="ECO:0007669"/>
    <property type="project" value="UniProtKB-KW"/>
</dbReference>
<dbReference type="NCBIfam" id="NF009884">
    <property type="entry name" value="PRK13343.1"/>
    <property type="match status" value="1"/>
</dbReference>
<dbReference type="RefSeq" id="WP_112708888.1">
    <property type="nucleotide sequence ID" value="NZ_QMEU01000035.1"/>
</dbReference>
<dbReference type="InterPro" id="IPR020003">
    <property type="entry name" value="ATPase_a/bsu_AS"/>
</dbReference>
<dbReference type="FunFam" id="3.40.50.300:FF:000002">
    <property type="entry name" value="ATP synthase subunit alpha"/>
    <property type="match status" value="1"/>
</dbReference>
<dbReference type="Proteomes" id="UP000250347">
    <property type="component" value="Unassembled WGS sequence"/>
</dbReference>
<dbReference type="InterPro" id="IPR023366">
    <property type="entry name" value="ATP_synth_asu-like_sf"/>
</dbReference>
<evidence type="ECO:0000256" key="7">
    <source>
        <dbReference type="ARBA" id="ARBA00022967"/>
    </source>
</evidence>
<dbReference type="InterPro" id="IPR033732">
    <property type="entry name" value="ATP_synth_F1_a_nt-bd_dom"/>
</dbReference>
<dbReference type="GO" id="GO:0005524">
    <property type="term" value="F:ATP binding"/>
    <property type="evidence" value="ECO:0007669"/>
    <property type="project" value="UniProtKB-UniRule"/>
</dbReference>
<feature type="compositionally biased region" description="Basic and acidic residues" evidence="13">
    <location>
        <begin position="535"/>
        <end position="562"/>
    </location>
</feature>
<evidence type="ECO:0000256" key="13">
    <source>
        <dbReference type="SAM" id="MobiDB-lite"/>
    </source>
</evidence>
<accession>A0A329KHZ9</accession>
<evidence type="ECO:0000256" key="2">
    <source>
        <dbReference type="ARBA" id="ARBA00008936"/>
    </source>
</evidence>
<keyword evidence="10 12" id="KW-0139">CF(1)</keyword>
<comment type="similarity">
    <text evidence="2 12">Belongs to the ATPase alpha/beta chains family.</text>
</comment>
<dbReference type="CDD" id="cd18113">
    <property type="entry name" value="ATP-synt_F1_alpha_C"/>
    <property type="match status" value="1"/>
</dbReference>
<feature type="site" description="Required for activity" evidence="12">
    <location>
        <position position="373"/>
    </location>
</feature>
<dbReference type="Pfam" id="PF00006">
    <property type="entry name" value="ATP-synt_ab"/>
    <property type="match status" value="1"/>
</dbReference>
<dbReference type="SUPFAM" id="SSF47917">
    <property type="entry name" value="C-terminal domain of alpha and beta subunits of F1 ATP synthase"/>
    <property type="match status" value="1"/>
</dbReference>
<keyword evidence="7 12" id="KW-1278">Translocase</keyword>
<organism evidence="17 18">
    <name type="scientific">Mycobacterium colombiense</name>
    <dbReference type="NCBI Taxonomy" id="339268"/>
    <lineage>
        <taxon>Bacteria</taxon>
        <taxon>Bacillati</taxon>
        <taxon>Actinomycetota</taxon>
        <taxon>Actinomycetes</taxon>
        <taxon>Mycobacteriales</taxon>
        <taxon>Mycobacteriaceae</taxon>
        <taxon>Mycobacterium</taxon>
        <taxon>Mycobacterium avium complex (MAC)</taxon>
    </lineage>
</organism>
<dbReference type="EC" id="7.1.2.2" evidence="12"/>
<dbReference type="EMBL" id="QMEU01000035">
    <property type="protein sequence ID" value="RAU94775.1"/>
    <property type="molecule type" value="Genomic_DNA"/>
</dbReference>
<dbReference type="PROSITE" id="PS00152">
    <property type="entry name" value="ATPASE_ALPHA_BETA"/>
    <property type="match status" value="1"/>
</dbReference>
<dbReference type="InterPro" id="IPR004100">
    <property type="entry name" value="ATPase_F1/V1/A1_a/bsu_N"/>
</dbReference>
<keyword evidence="11 12" id="KW-0066">ATP synthesis</keyword>
<evidence type="ECO:0000313" key="18">
    <source>
        <dbReference type="Proteomes" id="UP000250347"/>
    </source>
</evidence>
<dbReference type="SUPFAM" id="SSF52540">
    <property type="entry name" value="P-loop containing nucleoside triphosphate hydrolases"/>
    <property type="match status" value="1"/>
</dbReference>
<dbReference type="InterPro" id="IPR036121">
    <property type="entry name" value="ATPase_F1/V1/A1_a/bsu_N_sf"/>
</dbReference>
<dbReference type="InterPro" id="IPR027417">
    <property type="entry name" value="P-loop_NTPase"/>
</dbReference>
<dbReference type="GO" id="GO:0045259">
    <property type="term" value="C:proton-transporting ATP synthase complex"/>
    <property type="evidence" value="ECO:0007669"/>
    <property type="project" value="UniProtKB-KW"/>
</dbReference>
<dbReference type="InterPro" id="IPR000793">
    <property type="entry name" value="ATP_synth_asu_C"/>
</dbReference>
<keyword evidence="3 12" id="KW-0813">Transport</keyword>
<dbReference type="GO" id="GO:0046933">
    <property type="term" value="F:proton-transporting ATP synthase activity, rotational mechanism"/>
    <property type="evidence" value="ECO:0007669"/>
    <property type="project" value="UniProtKB-UniRule"/>
</dbReference>
<reference evidence="17 18" key="1">
    <citation type="submission" date="2018-06" db="EMBL/GenBank/DDBJ databases">
        <title>NTM in soil in Japan.</title>
        <authorList>
            <person name="Ohya K."/>
        </authorList>
    </citation>
    <scope>NUCLEOTIDE SEQUENCE [LARGE SCALE GENOMIC DNA]</scope>
    <source>
        <strain evidence="17 18">GF76</strain>
    </source>
</reference>
<dbReference type="FunFam" id="2.40.30.20:FF:000001">
    <property type="entry name" value="ATP synthase subunit alpha"/>
    <property type="match status" value="1"/>
</dbReference>
<dbReference type="AlphaFoldDB" id="A0A329KHZ9"/>
<keyword evidence="12" id="KW-0375">Hydrogen ion transport</keyword>
<keyword evidence="4 12" id="KW-1003">Cell membrane</keyword>
<evidence type="ECO:0000313" key="17">
    <source>
        <dbReference type="EMBL" id="RAU94775.1"/>
    </source>
</evidence>
<dbReference type="InterPro" id="IPR038376">
    <property type="entry name" value="ATP_synth_asu_C_sf"/>
</dbReference>
<dbReference type="PANTHER" id="PTHR48082">
    <property type="entry name" value="ATP SYNTHASE SUBUNIT ALPHA, MITOCHONDRIAL"/>
    <property type="match status" value="1"/>
</dbReference>
<evidence type="ECO:0000256" key="12">
    <source>
        <dbReference type="HAMAP-Rule" id="MF_01346"/>
    </source>
</evidence>
<feature type="domain" description="ATP synthase alpha subunit C-terminal" evidence="15">
    <location>
        <begin position="382"/>
        <end position="507"/>
    </location>
</feature>
<evidence type="ECO:0000256" key="4">
    <source>
        <dbReference type="ARBA" id="ARBA00022475"/>
    </source>
</evidence>
<feature type="domain" description="ATPase F1/V1/A1 complex alpha/beta subunit nucleotide-binding" evidence="14">
    <location>
        <begin position="152"/>
        <end position="375"/>
    </location>
</feature>
<dbReference type="Gene3D" id="1.20.150.20">
    <property type="entry name" value="ATP synthase alpha/beta chain, C-terminal domain"/>
    <property type="match status" value="1"/>
</dbReference>
<dbReference type="Gene3D" id="2.40.30.20">
    <property type="match status" value="1"/>
</dbReference>
<comment type="caution">
    <text evidence="17">The sequence shown here is derived from an EMBL/GenBank/DDBJ whole genome shotgun (WGS) entry which is preliminary data.</text>
</comment>
<evidence type="ECO:0000256" key="10">
    <source>
        <dbReference type="ARBA" id="ARBA00023196"/>
    </source>
</evidence>
<dbReference type="CDD" id="cd01132">
    <property type="entry name" value="F1-ATPase_alpha_CD"/>
    <property type="match status" value="1"/>
</dbReference>
<keyword evidence="9 12" id="KW-0472">Membrane</keyword>
<dbReference type="SUPFAM" id="SSF50615">
    <property type="entry name" value="N-terminal domain of alpha and beta subunits of F1 ATP synthase"/>
    <property type="match status" value="1"/>
</dbReference>
<evidence type="ECO:0000256" key="11">
    <source>
        <dbReference type="ARBA" id="ARBA00023310"/>
    </source>
</evidence>
<evidence type="ECO:0000256" key="5">
    <source>
        <dbReference type="ARBA" id="ARBA00022741"/>
    </source>
</evidence>
<evidence type="ECO:0000256" key="1">
    <source>
        <dbReference type="ARBA" id="ARBA00004170"/>
    </source>
</evidence>
<sequence>MAELTISADDIQSAIEEYVGSFTSDTSREEVGTVVDAGDGIAHVEGLPSVMTQELLEFPGGVLGVALNLDEHSVGAVILGDFEKIEEGQQVKRTGEVLSVPVGDAFLGRVVNPLGQPIDGRGDIDTDIRRALEIQAPSVVQRQSVSEPLQTGIKAIDAMTPIGRGQRQLIIGDRKTGKTAVCVDTILNQRENWESGDERKQVRCVYVAIGQKGTTIASVRRALEEGGAMDYTTIVAAPASDSAGFKWLAPYTGSAIAQHWMYDGKHVLIVFDDLSKQAEAYRAISLLLRRPPGREAYPGDVFYLHSRLLERCAKLSDDLGGGSLTGLPVIETKANDISAYIPTNVISITDGQCFLESDLFNQGVRPAINVGVSVSRVGGAAQIKAMKEVAGSLRLDLSQYRELESFAAFASDLDATSKAQLERGERLVELLKQPQYQPMPVEEQVVSIFLGTGGHLDSVPVEDVRRFETELLDHMRASEEKFLAGVRDSGKLSEEGENQLTEIINNFKKGFAATGGGSVVPDEHVEPLDEEDLEKESVQVKKEKPKDKKESKDSKASGKDKK</sequence>
<proteinExistence type="inferred from homology"/>
<gene>
    <name evidence="12 17" type="primary">atpA</name>
    <name evidence="17" type="ORF">DQP58_13650</name>
</gene>
<name>A0A329KHZ9_9MYCO</name>
<keyword evidence="6 12" id="KW-0067">ATP-binding</keyword>